<name>A0A0K2ZQ29_9XANT</name>
<evidence type="ECO:0000313" key="2">
    <source>
        <dbReference type="EMBL" id="CTP87067.1"/>
    </source>
</evidence>
<evidence type="ECO:0000313" key="3">
    <source>
        <dbReference type="Proteomes" id="UP000046187"/>
    </source>
</evidence>
<reference evidence="3" key="1">
    <citation type="submission" date="2015-07" db="EMBL/GenBank/DDBJ databases">
        <authorList>
            <person name="Wibberg D."/>
        </authorList>
    </citation>
    <scope>NUCLEOTIDE SEQUENCE [LARGE SCALE GENOMIC DNA]</scope>
</reference>
<protein>
    <recommendedName>
        <fullName evidence="1">Methyltransferase type 11 domain-containing protein</fullName>
    </recommendedName>
</protein>
<dbReference type="SUPFAM" id="SSF53335">
    <property type="entry name" value="S-adenosyl-L-methionine-dependent methyltransferases"/>
    <property type="match status" value="1"/>
</dbReference>
<evidence type="ECO:0000259" key="1">
    <source>
        <dbReference type="Pfam" id="PF08241"/>
    </source>
</evidence>
<dbReference type="RefSeq" id="WP_053835194.1">
    <property type="nucleotide sequence ID" value="NZ_CXOI01000027.1"/>
</dbReference>
<dbReference type="GO" id="GO:0008757">
    <property type="term" value="F:S-adenosylmethionine-dependent methyltransferase activity"/>
    <property type="evidence" value="ECO:0007669"/>
    <property type="project" value="InterPro"/>
</dbReference>
<proteinExistence type="predicted"/>
<dbReference type="Pfam" id="PF08241">
    <property type="entry name" value="Methyltransf_11"/>
    <property type="match status" value="1"/>
</dbReference>
<feature type="domain" description="Methyltransferase type 11" evidence="1">
    <location>
        <begin position="83"/>
        <end position="121"/>
    </location>
</feature>
<sequence length="219" mass="23573">MPAASLPRQAAVSSWFDTAVAQQLLQAEQPLILDALLGRPAQPWLWLAPVPFAPLARELPGRGVRLHRTARGYAGDLVCTLPLPLPSESVNAIVLQHVLGADAAALLEECERVLLPGGRLWLFALNAVSPYRLRWRRQGLLARPPGSWRGLLQQVGLPCTEPLRYLGPVWPTRGGVGPATSGAPLRAVCLLQAEKRTAAGIGPIPLRAPVRWRGSTASI</sequence>
<dbReference type="EMBL" id="CXOI01000027">
    <property type="protein sequence ID" value="CTP87067.1"/>
    <property type="molecule type" value="Genomic_DNA"/>
</dbReference>
<gene>
    <name evidence="2" type="ORF">XTALMG727_1899</name>
</gene>
<dbReference type="InterPro" id="IPR029063">
    <property type="entry name" value="SAM-dependent_MTases_sf"/>
</dbReference>
<dbReference type="AlphaFoldDB" id="A0A0K2ZQ29"/>
<dbReference type="Gene3D" id="3.40.50.150">
    <property type="entry name" value="Vaccinia Virus protein VP39"/>
    <property type="match status" value="1"/>
</dbReference>
<organism evidence="2 3">
    <name type="scientific">Xanthomonas graminis pv. arrhenatheri LMG 727</name>
    <dbReference type="NCBI Taxonomy" id="1195923"/>
    <lineage>
        <taxon>Bacteria</taxon>
        <taxon>Pseudomonadati</taxon>
        <taxon>Pseudomonadota</taxon>
        <taxon>Gammaproteobacteria</taxon>
        <taxon>Lysobacterales</taxon>
        <taxon>Lysobacteraceae</taxon>
        <taxon>Xanthomonas</taxon>
        <taxon>Xanthomonas translucens group</taxon>
        <taxon>Xanthomonas graminis</taxon>
    </lineage>
</organism>
<dbReference type="Proteomes" id="UP000046187">
    <property type="component" value="Unassembled WGS sequence"/>
</dbReference>
<dbReference type="InterPro" id="IPR013216">
    <property type="entry name" value="Methyltransf_11"/>
</dbReference>
<keyword evidence="3" id="KW-1185">Reference proteome</keyword>
<accession>A0A0K2ZQ29</accession>